<protein>
    <submittedName>
        <fullName evidence="4">Rossmann fold nucleotide-binding protein Smf possibly involved in DNA uptake</fullName>
    </submittedName>
</protein>
<dbReference type="Pfam" id="PF02481">
    <property type="entry name" value="DNA_processg_A"/>
    <property type="match status" value="1"/>
</dbReference>
<evidence type="ECO:0000256" key="1">
    <source>
        <dbReference type="ARBA" id="ARBA00006525"/>
    </source>
</evidence>
<name>A0A3B0Y696_9ZZZZ</name>
<feature type="domain" description="Smf/DprA SLOG" evidence="2">
    <location>
        <begin position="81"/>
        <end position="289"/>
    </location>
</feature>
<dbReference type="SUPFAM" id="SSF102405">
    <property type="entry name" value="MCP/YpsA-like"/>
    <property type="match status" value="1"/>
</dbReference>
<evidence type="ECO:0000259" key="2">
    <source>
        <dbReference type="Pfam" id="PF02481"/>
    </source>
</evidence>
<dbReference type="AlphaFoldDB" id="A0A3B0Y696"/>
<dbReference type="PANTHER" id="PTHR43022">
    <property type="entry name" value="PROTEIN SMF"/>
    <property type="match status" value="1"/>
</dbReference>
<evidence type="ECO:0000259" key="3">
    <source>
        <dbReference type="Pfam" id="PF17782"/>
    </source>
</evidence>
<organism evidence="4">
    <name type="scientific">hydrothermal vent metagenome</name>
    <dbReference type="NCBI Taxonomy" id="652676"/>
    <lineage>
        <taxon>unclassified sequences</taxon>
        <taxon>metagenomes</taxon>
        <taxon>ecological metagenomes</taxon>
    </lineage>
</organism>
<comment type="similarity">
    <text evidence="1">Belongs to the DprA/Smf family.</text>
</comment>
<dbReference type="GO" id="GO:0009294">
    <property type="term" value="P:DNA-mediated transformation"/>
    <property type="evidence" value="ECO:0007669"/>
    <property type="project" value="InterPro"/>
</dbReference>
<dbReference type="EMBL" id="UOFG01000224">
    <property type="protein sequence ID" value="VAW64084.1"/>
    <property type="molecule type" value="Genomic_DNA"/>
</dbReference>
<reference evidence="4" key="1">
    <citation type="submission" date="2018-06" db="EMBL/GenBank/DDBJ databases">
        <authorList>
            <person name="Zhirakovskaya E."/>
        </authorList>
    </citation>
    <scope>NUCLEOTIDE SEQUENCE</scope>
</reference>
<dbReference type="NCBIfam" id="TIGR00732">
    <property type="entry name" value="dprA"/>
    <property type="match status" value="1"/>
</dbReference>
<dbReference type="Gene3D" id="3.40.50.450">
    <property type="match status" value="1"/>
</dbReference>
<dbReference type="InterPro" id="IPR036388">
    <property type="entry name" value="WH-like_DNA-bd_sf"/>
</dbReference>
<dbReference type="InterPro" id="IPR057666">
    <property type="entry name" value="DrpA_SLOG"/>
</dbReference>
<dbReference type="Pfam" id="PF17782">
    <property type="entry name" value="WHD_DprA"/>
    <property type="match status" value="1"/>
</dbReference>
<accession>A0A3B0Y696</accession>
<proteinExistence type="inferred from homology"/>
<evidence type="ECO:0000313" key="4">
    <source>
        <dbReference type="EMBL" id="VAW64084.1"/>
    </source>
</evidence>
<gene>
    <name evidence="4" type="ORF">MNBD_GAMMA11-3085</name>
</gene>
<feature type="domain" description="DprA winged helix" evidence="3">
    <location>
        <begin position="331"/>
        <end position="385"/>
    </location>
</feature>
<dbReference type="InterPro" id="IPR041614">
    <property type="entry name" value="DprA_WH"/>
</dbReference>
<sequence length="400" mass="43235">MDALSMDELQTRLRLIRCNLPPRTLFKLLDHFSATETIFTAAAAKLETLGLKNAQIERIQAYNASDISRDLAWLDGNNHGILFFDNPAYPQQLLEIYDPPYALFYIGDIDYLQQPQLAMVGSRSPTASGQKTAERFAQHLSNAGITITSGLAHGIDTVSHLGALKGIGGSVAVVANGLHTIYPRTNIRLAEAISQHGCIVTESTVGIAPQKGLFPRRNRIISGLSIGTLVTEAAINSGSLITTRHAMEQGREVFAIPGSIHNPLAKGCHKLIKSGARLVETAEDILEELFPLVNSSSISHTSAPETDFKPQAGTQQTDTVCENIPAISANNTKEALDPGYQTLLKHMEFEPTGIDELVERSNLGASEIASMLLILELQGEVISQNGLYSRTTDGLPPTTM</sequence>
<dbReference type="Gene3D" id="1.10.10.10">
    <property type="entry name" value="Winged helix-like DNA-binding domain superfamily/Winged helix DNA-binding domain"/>
    <property type="match status" value="1"/>
</dbReference>
<dbReference type="PANTHER" id="PTHR43022:SF1">
    <property type="entry name" value="PROTEIN SMF"/>
    <property type="match status" value="1"/>
</dbReference>
<dbReference type="InterPro" id="IPR003488">
    <property type="entry name" value="DprA"/>
</dbReference>